<evidence type="ECO:0000313" key="2">
    <source>
        <dbReference type="Proteomes" id="UP000037178"/>
    </source>
</evidence>
<evidence type="ECO:0000313" key="1">
    <source>
        <dbReference type="EMBL" id="KMW59301.1"/>
    </source>
</evidence>
<keyword evidence="2" id="KW-1185">Reference proteome</keyword>
<dbReference type="Proteomes" id="UP000037178">
    <property type="component" value="Unassembled WGS sequence"/>
</dbReference>
<name>A0A0J9E9J5_9RHOB</name>
<dbReference type="AlphaFoldDB" id="A0A0J9E9J5"/>
<proteinExistence type="predicted"/>
<protein>
    <submittedName>
        <fullName evidence="1">Uncharacterized protein</fullName>
    </submittedName>
</protein>
<gene>
    <name evidence="1" type="ORF">AIOL_004283</name>
</gene>
<reference evidence="1 2" key="1">
    <citation type="submission" date="2015-06" db="EMBL/GenBank/DDBJ databases">
        <title>Draft genome sequence of an Alphaproteobacteria species associated to the Mediterranean sponge Oscarella lobularis.</title>
        <authorList>
            <person name="Jourda C."/>
            <person name="Santini S."/>
            <person name="Claverie J.-M."/>
        </authorList>
    </citation>
    <scope>NUCLEOTIDE SEQUENCE [LARGE SCALE GENOMIC DNA]</scope>
    <source>
        <strain evidence="1">IGS</strain>
    </source>
</reference>
<accession>A0A0J9E9J5</accession>
<sequence>MHEGPHPESDFGKALLVLKWGGNVAGSASNSKQSVSIAS</sequence>
<comment type="caution">
    <text evidence="1">The sequence shown here is derived from an EMBL/GenBank/DDBJ whole genome shotgun (WGS) entry which is preliminary data.</text>
</comment>
<dbReference type="EMBL" id="LFTY01000002">
    <property type="protein sequence ID" value="KMW59301.1"/>
    <property type="molecule type" value="Genomic_DNA"/>
</dbReference>
<organism evidence="1 2">
    <name type="scientific">Candidatus Rhodobacter oscarellae</name>
    <dbReference type="NCBI Taxonomy" id="1675527"/>
    <lineage>
        <taxon>Bacteria</taxon>
        <taxon>Pseudomonadati</taxon>
        <taxon>Pseudomonadota</taxon>
        <taxon>Alphaproteobacteria</taxon>
        <taxon>Rhodobacterales</taxon>
        <taxon>Rhodobacter group</taxon>
        <taxon>Rhodobacter</taxon>
    </lineage>
</organism>